<name>A0AAD4Q7G1_9AGAM</name>
<evidence type="ECO:0000313" key="2">
    <source>
        <dbReference type="Proteomes" id="UP001201163"/>
    </source>
</evidence>
<dbReference type="AlphaFoldDB" id="A0AAD4Q7G1"/>
<gene>
    <name evidence="1" type="ORF">EDB92DRAFT_1886991</name>
</gene>
<evidence type="ECO:0000313" key="1">
    <source>
        <dbReference type="EMBL" id="KAH8984440.1"/>
    </source>
</evidence>
<dbReference type="Proteomes" id="UP001201163">
    <property type="component" value="Unassembled WGS sequence"/>
</dbReference>
<reference evidence="1" key="1">
    <citation type="submission" date="2022-01" db="EMBL/GenBank/DDBJ databases">
        <title>Comparative genomics reveals a dynamic genome evolution in the ectomycorrhizal milk-cap (Lactarius) mushrooms.</title>
        <authorList>
            <consortium name="DOE Joint Genome Institute"/>
            <person name="Lebreton A."/>
            <person name="Tang N."/>
            <person name="Kuo A."/>
            <person name="LaButti K."/>
            <person name="Drula E."/>
            <person name="Barry K."/>
            <person name="Clum A."/>
            <person name="Lipzen A."/>
            <person name="Mousain D."/>
            <person name="Ng V."/>
            <person name="Wang R."/>
            <person name="Wang X."/>
            <person name="Dai Y."/>
            <person name="Henrissat B."/>
            <person name="Grigoriev I.V."/>
            <person name="Guerin-Laguette A."/>
            <person name="Yu F."/>
            <person name="Martin F.M."/>
        </authorList>
    </citation>
    <scope>NUCLEOTIDE SEQUENCE</scope>
    <source>
        <strain evidence="1">QP</strain>
    </source>
</reference>
<proteinExistence type="predicted"/>
<comment type="caution">
    <text evidence="1">The sequence shown here is derived from an EMBL/GenBank/DDBJ whole genome shotgun (WGS) entry which is preliminary data.</text>
</comment>
<keyword evidence="2" id="KW-1185">Reference proteome</keyword>
<sequence>MLVGACAGPRGHSLHTIWLVSDTLLMWTLYEEQLPFDIRDAVWLYDLSALTRRHHRLLFSGSMYKSPLRRSCKRQTQPGHPKDMRLLPTAIFLLSALYASAQPADQGKILACHTVETGTATPTLESNGLPPPNDPSLLVGFFCEPLASGFFCAASFPPGLECYVPYCLCCGEEELIEDFTGFVGVDCEKVLGT</sequence>
<dbReference type="EMBL" id="JAKELL010000076">
    <property type="protein sequence ID" value="KAH8984440.1"/>
    <property type="molecule type" value="Genomic_DNA"/>
</dbReference>
<accession>A0AAD4Q7G1</accession>
<protein>
    <submittedName>
        <fullName evidence="1">Uncharacterized protein</fullName>
    </submittedName>
</protein>
<organism evidence="1 2">
    <name type="scientific">Lactarius akahatsu</name>
    <dbReference type="NCBI Taxonomy" id="416441"/>
    <lineage>
        <taxon>Eukaryota</taxon>
        <taxon>Fungi</taxon>
        <taxon>Dikarya</taxon>
        <taxon>Basidiomycota</taxon>
        <taxon>Agaricomycotina</taxon>
        <taxon>Agaricomycetes</taxon>
        <taxon>Russulales</taxon>
        <taxon>Russulaceae</taxon>
        <taxon>Lactarius</taxon>
    </lineage>
</organism>